<name>A0A2P5X7K3_GOSBA</name>
<protein>
    <submittedName>
        <fullName evidence="2">Uncharacterized protein</fullName>
    </submittedName>
</protein>
<dbReference type="Proteomes" id="UP000239757">
    <property type="component" value="Unassembled WGS sequence"/>
</dbReference>
<feature type="region of interest" description="Disordered" evidence="1">
    <location>
        <begin position="121"/>
        <end position="142"/>
    </location>
</feature>
<dbReference type="AlphaFoldDB" id="A0A2P5X7K3"/>
<proteinExistence type="predicted"/>
<evidence type="ECO:0000313" key="3">
    <source>
        <dbReference type="Proteomes" id="UP000239757"/>
    </source>
</evidence>
<dbReference type="OrthoDB" id="696485at2759"/>
<dbReference type="EMBL" id="KZ665515">
    <property type="protein sequence ID" value="PPR99308.1"/>
    <property type="molecule type" value="Genomic_DNA"/>
</dbReference>
<sequence>MNGECPFCLNIMEDANNVMRICSAVVVTWALVVITQNMNEFLSMEIKDWVFVNLRFPDYFANDAMDWDVLFEVICRNLWQRCNRLIFDEDFCDMESVVQRRSQRLNLEVIRSRGSEGLELDGGNQCNHRPNGGQDRLKSGGK</sequence>
<organism evidence="2 3">
    <name type="scientific">Gossypium barbadense</name>
    <name type="common">Sea Island cotton</name>
    <name type="synonym">Hibiscus barbadensis</name>
    <dbReference type="NCBI Taxonomy" id="3634"/>
    <lineage>
        <taxon>Eukaryota</taxon>
        <taxon>Viridiplantae</taxon>
        <taxon>Streptophyta</taxon>
        <taxon>Embryophyta</taxon>
        <taxon>Tracheophyta</taxon>
        <taxon>Spermatophyta</taxon>
        <taxon>Magnoliopsida</taxon>
        <taxon>eudicotyledons</taxon>
        <taxon>Gunneridae</taxon>
        <taxon>Pentapetalae</taxon>
        <taxon>rosids</taxon>
        <taxon>malvids</taxon>
        <taxon>Malvales</taxon>
        <taxon>Malvaceae</taxon>
        <taxon>Malvoideae</taxon>
        <taxon>Gossypium</taxon>
    </lineage>
</organism>
<gene>
    <name evidence="2" type="ORF">GOBAR_AA21351</name>
</gene>
<reference evidence="2 3" key="1">
    <citation type="submission" date="2015-01" db="EMBL/GenBank/DDBJ databases">
        <title>Genome of allotetraploid Gossypium barbadense reveals genomic plasticity and fiber elongation in cotton evolution.</title>
        <authorList>
            <person name="Chen X."/>
            <person name="Liu X."/>
            <person name="Zhao B."/>
            <person name="Zheng H."/>
            <person name="Hu Y."/>
            <person name="Lu G."/>
            <person name="Yang C."/>
            <person name="Chen J."/>
            <person name="Shan C."/>
            <person name="Zhang L."/>
            <person name="Zhou Y."/>
            <person name="Wang L."/>
            <person name="Guo W."/>
            <person name="Bai Y."/>
            <person name="Ruan J."/>
            <person name="Shangguan X."/>
            <person name="Mao Y."/>
            <person name="Jiang J."/>
            <person name="Zhu Y."/>
            <person name="Lei J."/>
            <person name="Kang H."/>
            <person name="Chen S."/>
            <person name="He X."/>
            <person name="Wang R."/>
            <person name="Wang Y."/>
            <person name="Chen J."/>
            <person name="Wang L."/>
            <person name="Yu S."/>
            <person name="Wang B."/>
            <person name="Wei J."/>
            <person name="Song S."/>
            <person name="Lu X."/>
            <person name="Gao Z."/>
            <person name="Gu W."/>
            <person name="Deng X."/>
            <person name="Ma D."/>
            <person name="Wang S."/>
            <person name="Liang W."/>
            <person name="Fang L."/>
            <person name="Cai C."/>
            <person name="Zhu X."/>
            <person name="Zhou B."/>
            <person name="Zhang Y."/>
            <person name="Chen Z."/>
            <person name="Xu S."/>
            <person name="Zhu R."/>
            <person name="Wang S."/>
            <person name="Zhang T."/>
            <person name="Zhao G."/>
        </authorList>
    </citation>
    <scope>NUCLEOTIDE SEQUENCE [LARGE SCALE GENOMIC DNA]</scope>
    <source>
        <strain evidence="3">cv. Xinhai21</strain>
        <tissue evidence="2">Leaf</tissue>
    </source>
</reference>
<evidence type="ECO:0000256" key="1">
    <source>
        <dbReference type="SAM" id="MobiDB-lite"/>
    </source>
</evidence>
<accession>A0A2P5X7K3</accession>
<evidence type="ECO:0000313" key="2">
    <source>
        <dbReference type="EMBL" id="PPR99308.1"/>
    </source>
</evidence>